<keyword evidence="7" id="KW-1185">Reference proteome</keyword>
<dbReference type="CDD" id="cd06171">
    <property type="entry name" value="Sigma70_r4"/>
    <property type="match status" value="1"/>
</dbReference>
<dbReference type="InterPro" id="IPR007627">
    <property type="entry name" value="RNA_pol_sigma70_r2"/>
</dbReference>
<evidence type="ECO:0000313" key="6">
    <source>
        <dbReference type="EMBL" id="EHQ29724.1"/>
    </source>
</evidence>
<dbReference type="OrthoDB" id="9809557at2"/>
<protein>
    <submittedName>
        <fullName evidence="6">RNA polymerase, sigma 70 subunit, RpoD subfamily</fullName>
    </submittedName>
</protein>
<dbReference type="InterPro" id="IPR036388">
    <property type="entry name" value="WH-like_DNA-bd_sf"/>
</dbReference>
<reference evidence="6" key="1">
    <citation type="submission" date="2011-09" db="EMBL/GenBank/DDBJ databases">
        <title>The permanent draft genome of Mucilaginibacter paludis DSM 18603.</title>
        <authorList>
            <consortium name="US DOE Joint Genome Institute (JGI-PGF)"/>
            <person name="Lucas S."/>
            <person name="Han J."/>
            <person name="Lapidus A."/>
            <person name="Bruce D."/>
            <person name="Goodwin L."/>
            <person name="Pitluck S."/>
            <person name="Peters L."/>
            <person name="Kyrpides N."/>
            <person name="Mavromatis K."/>
            <person name="Ivanova N."/>
            <person name="Mikhailova N."/>
            <person name="Held B."/>
            <person name="Detter J.C."/>
            <person name="Tapia R."/>
            <person name="Han C."/>
            <person name="Land M."/>
            <person name="Hauser L."/>
            <person name="Markowitz V."/>
            <person name="Cheng J.-F."/>
            <person name="Hugenholtz P."/>
            <person name="Woyke T."/>
            <person name="Wu D."/>
            <person name="Tindall B."/>
            <person name="Brambilla E."/>
            <person name="Klenk H.-P."/>
            <person name="Eisen J.A."/>
        </authorList>
    </citation>
    <scope>NUCLEOTIDE SEQUENCE [LARGE SCALE GENOMIC DNA]</scope>
    <source>
        <strain evidence="6">DSM 18603</strain>
    </source>
</reference>
<dbReference type="AlphaFoldDB" id="H1Y3F6"/>
<dbReference type="EMBL" id="CM001403">
    <property type="protein sequence ID" value="EHQ29724.1"/>
    <property type="molecule type" value="Genomic_DNA"/>
</dbReference>
<dbReference type="Pfam" id="PF04545">
    <property type="entry name" value="Sigma70_r4"/>
    <property type="match status" value="1"/>
</dbReference>
<dbReference type="SUPFAM" id="SSF88946">
    <property type="entry name" value="Sigma2 domain of RNA polymerase sigma factors"/>
    <property type="match status" value="1"/>
</dbReference>
<dbReference type="Gene3D" id="1.10.10.10">
    <property type="entry name" value="Winged helix-like DNA-binding domain superfamily/Winged helix DNA-binding domain"/>
    <property type="match status" value="2"/>
</dbReference>
<dbReference type="Pfam" id="PF04539">
    <property type="entry name" value="Sigma70_r3"/>
    <property type="match status" value="1"/>
</dbReference>
<dbReference type="STRING" id="714943.Mucpa_5655"/>
<dbReference type="Gene3D" id="1.10.601.10">
    <property type="entry name" value="RNA Polymerase Primary Sigma Factor"/>
    <property type="match status" value="1"/>
</dbReference>
<dbReference type="GO" id="GO:0003677">
    <property type="term" value="F:DNA binding"/>
    <property type="evidence" value="ECO:0007669"/>
    <property type="project" value="UniProtKB-KW"/>
</dbReference>
<evidence type="ECO:0000259" key="5">
    <source>
        <dbReference type="PROSITE" id="PS00715"/>
    </source>
</evidence>
<organism evidence="6 7">
    <name type="scientific">Mucilaginibacter paludis DSM 18603</name>
    <dbReference type="NCBI Taxonomy" id="714943"/>
    <lineage>
        <taxon>Bacteria</taxon>
        <taxon>Pseudomonadati</taxon>
        <taxon>Bacteroidota</taxon>
        <taxon>Sphingobacteriia</taxon>
        <taxon>Sphingobacteriales</taxon>
        <taxon>Sphingobacteriaceae</taxon>
        <taxon>Mucilaginibacter</taxon>
    </lineage>
</organism>
<dbReference type="HOGENOM" id="CLU_014793_3_5_10"/>
<dbReference type="SUPFAM" id="SSF88659">
    <property type="entry name" value="Sigma3 and sigma4 domains of RNA polymerase sigma factors"/>
    <property type="match status" value="2"/>
</dbReference>
<keyword evidence="4" id="KW-0804">Transcription</keyword>
<evidence type="ECO:0000313" key="7">
    <source>
        <dbReference type="Proteomes" id="UP000002774"/>
    </source>
</evidence>
<name>H1Y3F6_9SPHI</name>
<dbReference type="Proteomes" id="UP000002774">
    <property type="component" value="Chromosome"/>
</dbReference>
<dbReference type="GO" id="GO:0016987">
    <property type="term" value="F:sigma factor activity"/>
    <property type="evidence" value="ECO:0007669"/>
    <property type="project" value="UniProtKB-KW"/>
</dbReference>
<keyword evidence="3" id="KW-0238">DNA-binding</keyword>
<gene>
    <name evidence="6" type="ORF">Mucpa_5655</name>
</gene>
<evidence type="ECO:0000256" key="1">
    <source>
        <dbReference type="ARBA" id="ARBA00023015"/>
    </source>
</evidence>
<dbReference type="InterPro" id="IPR013325">
    <property type="entry name" value="RNA_pol_sigma_r2"/>
</dbReference>
<dbReference type="PROSITE" id="PS00715">
    <property type="entry name" value="SIGMA70_1"/>
    <property type="match status" value="1"/>
</dbReference>
<dbReference type="InterPro" id="IPR007624">
    <property type="entry name" value="RNA_pol_sigma70_r3"/>
</dbReference>
<dbReference type="InterPro" id="IPR000943">
    <property type="entry name" value="RNA_pol_sigma70"/>
</dbReference>
<keyword evidence="1" id="KW-0805">Transcription regulation</keyword>
<dbReference type="PIRSF" id="PIRSF000770">
    <property type="entry name" value="RNA_pol_sigma-SigE/K"/>
    <property type="match status" value="1"/>
</dbReference>
<dbReference type="Pfam" id="PF04542">
    <property type="entry name" value="Sigma70_r2"/>
    <property type="match status" value="1"/>
</dbReference>
<dbReference type="InterPro" id="IPR050239">
    <property type="entry name" value="Sigma-70_RNA_pol_init_factors"/>
</dbReference>
<keyword evidence="2" id="KW-0731">Sigma factor</keyword>
<dbReference type="NCBIfam" id="TIGR02937">
    <property type="entry name" value="sigma70-ECF"/>
    <property type="match status" value="1"/>
</dbReference>
<evidence type="ECO:0000256" key="4">
    <source>
        <dbReference type="ARBA" id="ARBA00023163"/>
    </source>
</evidence>
<evidence type="ECO:0000256" key="3">
    <source>
        <dbReference type="ARBA" id="ARBA00023125"/>
    </source>
</evidence>
<dbReference type="RefSeq" id="WP_008511062.1">
    <property type="nucleotide sequence ID" value="NZ_CM001403.1"/>
</dbReference>
<proteinExistence type="predicted"/>
<feature type="domain" description="RNA polymerase sigma-70" evidence="5">
    <location>
        <begin position="78"/>
        <end position="91"/>
    </location>
</feature>
<dbReference type="PRINTS" id="PR00046">
    <property type="entry name" value="SIGMA70FCT"/>
</dbReference>
<dbReference type="Pfam" id="PF00140">
    <property type="entry name" value="Sigma70_r1_2"/>
    <property type="match status" value="1"/>
</dbReference>
<dbReference type="PANTHER" id="PTHR30603:SF47">
    <property type="entry name" value="RNA POLYMERASE SIGMA FACTOR SIGD, CHLOROPLASTIC"/>
    <property type="match status" value="1"/>
</dbReference>
<sequence length="285" mass="32351">MRQLQITPSFTNRDSQSLETYLNELGRTDLLSAEEEVVLAQKIRLGDQAALDRLTKTNLRFVVSVAKKYQHQGLPLSDLISEGNVGLMKAAKKFDETKGFKFISYAVWWIRQCILSAIAEHSRMIRLPMNQVGDITKMNKALALLEQQMERQPTTNELAEYLETSEDKVSDALYFATRTASYDAPFRTEDENNLLDVLPGNEQATDHELMVLSNQQEVRQLLSTLTSRDQEVIRWTFGLDGKTALPPIDIAPLLGISAERVRQIRNQALQTLREQAATTTFQHHS</sequence>
<accession>H1Y3F6</accession>
<dbReference type="InterPro" id="IPR014284">
    <property type="entry name" value="RNA_pol_sigma-70_dom"/>
</dbReference>
<dbReference type="eggNOG" id="COG0568">
    <property type="taxonomic scope" value="Bacteria"/>
</dbReference>
<dbReference type="InterPro" id="IPR007630">
    <property type="entry name" value="RNA_pol_sigma70_r4"/>
</dbReference>
<dbReference type="PANTHER" id="PTHR30603">
    <property type="entry name" value="RNA POLYMERASE SIGMA FACTOR RPO"/>
    <property type="match status" value="1"/>
</dbReference>
<dbReference type="InterPro" id="IPR013324">
    <property type="entry name" value="RNA_pol_sigma_r3/r4-like"/>
</dbReference>
<dbReference type="InterPro" id="IPR009042">
    <property type="entry name" value="RNA_pol_sigma70_r1_2"/>
</dbReference>
<evidence type="ECO:0000256" key="2">
    <source>
        <dbReference type="ARBA" id="ARBA00023082"/>
    </source>
</evidence>
<dbReference type="GO" id="GO:0006352">
    <property type="term" value="P:DNA-templated transcription initiation"/>
    <property type="evidence" value="ECO:0007669"/>
    <property type="project" value="InterPro"/>
</dbReference>